<dbReference type="Proteomes" id="UP000094444">
    <property type="component" value="Unassembled WGS sequence"/>
</dbReference>
<protein>
    <recommendedName>
        <fullName evidence="1">FAD dependent oxidoreductase domain-containing protein</fullName>
    </recommendedName>
</protein>
<gene>
    <name evidence="2" type="ORF">DHEL01_v210377</name>
</gene>
<keyword evidence="3" id="KW-1185">Reference proteome</keyword>
<dbReference type="Gene3D" id="3.30.9.10">
    <property type="entry name" value="D-Amino Acid Oxidase, subunit A, domain 2"/>
    <property type="match status" value="1"/>
</dbReference>
<comment type="caution">
    <text evidence="2">The sequence shown here is derived from an EMBL/GenBank/DDBJ whole genome shotgun (WGS) entry which is preliminary data.</text>
</comment>
<dbReference type="SUPFAM" id="SSF51905">
    <property type="entry name" value="FAD/NAD(P)-binding domain"/>
    <property type="match status" value="1"/>
</dbReference>
<dbReference type="InParanoid" id="A0A2P5HLW8"/>
<evidence type="ECO:0000259" key="1">
    <source>
        <dbReference type="Pfam" id="PF01266"/>
    </source>
</evidence>
<dbReference type="Gene3D" id="3.50.50.60">
    <property type="entry name" value="FAD/NAD(P)-binding domain"/>
    <property type="match status" value="1"/>
</dbReference>
<feature type="domain" description="FAD dependent oxidoreductase" evidence="1">
    <location>
        <begin position="45"/>
        <end position="451"/>
    </location>
</feature>
<dbReference type="InterPro" id="IPR036188">
    <property type="entry name" value="FAD/NAD-bd_sf"/>
</dbReference>
<dbReference type="AlphaFoldDB" id="A0A2P5HLW8"/>
<accession>A0A2P5HLW8</accession>
<dbReference type="OrthoDB" id="429143at2759"/>
<reference evidence="2" key="1">
    <citation type="submission" date="2017-09" db="EMBL/GenBank/DDBJ databases">
        <title>Polyketide synthases of a Diaporthe helianthi virulent isolate.</title>
        <authorList>
            <person name="Baroncelli R."/>
        </authorList>
    </citation>
    <scope>NUCLEOTIDE SEQUENCE [LARGE SCALE GENOMIC DNA]</scope>
    <source>
        <strain evidence="2">7/96</strain>
    </source>
</reference>
<dbReference type="PANTHER" id="PTHR13847">
    <property type="entry name" value="SARCOSINE DEHYDROGENASE-RELATED"/>
    <property type="match status" value="1"/>
</dbReference>
<dbReference type="PANTHER" id="PTHR13847:SF129">
    <property type="entry name" value="FAD DEPENDENT OXIDOREDUCTASE"/>
    <property type="match status" value="1"/>
</dbReference>
<dbReference type="InterPro" id="IPR006076">
    <property type="entry name" value="FAD-dep_OxRdtase"/>
</dbReference>
<dbReference type="STRING" id="158607.A0A2P5HLW8"/>
<sequence length="501" mass="54303">MVLREVVEGQAGLPVPNSTLSYWHKDPSKKLLGYRSTPDLPAEADTIIIGTGMTGSFAARFLKEPASPGSQQSLLVLEAREACWGATGRNGGHCQPFLYGTNEEVARFELETYNFLQDLVAAEEIPCDWRPVNGVHAMLSQDVFDAAVKAIPALRKKVPDFADKIAVVSPEGLVDGPGEEEGGEGEWARGLTLEKLRLDRPGVAGAIVQKHAASMWPYKLVCHVLETLLAEHGPASFNLQTNTAVTGVSRGFGGRGWVVSTPRGKVSAKKVLLATNGYTSRLLPAFADLIVPVRGQIGALLPPEPRVALDYSYVFFGQLKGEDGEDTTRDEYLVQRPLPSGELILGGGRHLAKEMAVGEWRDDTVEPKVAKWLRTELEPVLSLDRNEDKVPEEGLEASMEWTGIMAYSRDQAPWIGAVPESLGGGEGLYIASGFTGHGMPRCALAGRGIARIMLGDDKGHGIPKMFVVDEDRAAKARENWGRVGTVDEMETLVADLRPLME</sequence>
<dbReference type="Pfam" id="PF01266">
    <property type="entry name" value="DAO"/>
    <property type="match status" value="1"/>
</dbReference>
<dbReference type="GO" id="GO:0005737">
    <property type="term" value="C:cytoplasm"/>
    <property type="evidence" value="ECO:0007669"/>
    <property type="project" value="TreeGrafter"/>
</dbReference>
<name>A0A2P5HLW8_DIAHE</name>
<proteinExistence type="predicted"/>
<dbReference type="EMBL" id="MAVT02001334">
    <property type="protein sequence ID" value="POS71232.1"/>
    <property type="molecule type" value="Genomic_DNA"/>
</dbReference>
<evidence type="ECO:0000313" key="3">
    <source>
        <dbReference type="Proteomes" id="UP000094444"/>
    </source>
</evidence>
<evidence type="ECO:0000313" key="2">
    <source>
        <dbReference type="EMBL" id="POS71232.1"/>
    </source>
</evidence>
<organism evidence="2 3">
    <name type="scientific">Diaporthe helianthi</name>
    <dbReference type="NCBI Taxonomy" id="158607"/>
    <lineage>
        <taxon>Eukaryota</taxon>
        <taxon>Fungi</taxon>
        <taxon>Dikarya</taxon>
        <taxon>Ascomycota</taxon>
        <taxon>Pezizomycotina</taxon>
        <taxon>Sordariomycetes</taxon>
        <taxon>Sordariomycetidae</taxon>
        <taxon>Diaporthales</taxon>
        <taxon>Diaporthaceae</taxon>
        <taxon>Diaporthe</taxon>
    </lineage>
</organism>